<evidence type="ECO:0000313" key="1">
    <source>
        <dbReference type="EMBL" id="KAJ0171761.1"/>
    </source>
</evidence>
<reference evidence="1 2" key="1">
    <citation type="journal article" date="2021" name="Front. Genet.">
        <title>Chromosome-Level Genome Assembly Reveals Significant Gene Expansion in the Toll and IMD Signaling Pathways of Dendrolimus kikuchii.</title>
        <authorList>
            <person name="Zhou J."/>
            <person name="Wu P."/>
            <person name="Xiong Z."/>
            <person name="Liu N."/>
            <person name="Zhao N."/>
            <person name="Ji M."/>
            <person name="Qiu Y."/>
            <person name="Yang B."/>
        </authorList>
    </citation>
    <scope>NUCLEOTIDE SEQUENCE [LARGE SCALE GENOMIC DNA]</scope>
    <source>
        <strain evidence="1">Ann1</strain>
    </source>
</reference>
<gene>
    <name evidence="1" type="ORF">K1T71_012524</name>
</gene>
<comment type="caution">
    <text evidence="1">The sequence shown here is derived from an EMBL/GenBank/DDBJ whole genome shotgun (WGS) entry which is preliminary data.</text>
</comment>
<sequence>MKIIPRCLCICVVIFIPLIESAKILVAIPTPSLSHQLVFRSYTRELARRGHEVTVITPDPVFPKGEAPPNLREIDVRDVSYELKRRLYDSTAGQNEDLCNQVDIIWNILAHMFYEQLKVDEVSKLIKDKNQKFDLLILESVVRSAISLRHVYEVPVILFSSLGVLDETNILFGAVTHPLLYPTFLHERVYNLTIFDKIDQLYKHYQFEDLIRNKEETENRLMRDYFGPDIPTMSELHNHADLLFVNTHPIWDDNRPVPPNVVYLGGLHMPVQRELPKDLKSFLDSSKHGVIYMSFGTNVKPSLLPSEKIQMVNKVFSQLPYDILWKYDLDELPGKSKNVKLVKWVPQSDLLRHTKIKLFITQGGLQSTDEAIVAGVPLIGMPMIADQWFNVEKYVRHGIGMKMEFKTLAEEQLLNGINETINNESYRRNALRLKKIYNDQPQTSLERAIWWTEYVLRHGGAKHLRAPSANISWKDYLELELVSFSWKKSAVCCSHGNENYDATGGQFCQIFWLGYLLVSSLPQDPMGLCTSKRQAPQSKGKKR</sequence>
<evidence type="ECO:0000313" key="2">
    <source>
        <dbReference type="Proteomes" id="UP000824533"/>
    </source>
</evidence>
<keyword evidence="2" id="KW-1185">Reference proteome</keyword>
<dbReference type="EMBL" id="CM034409">
    <property type="protein sequence ID" value="KAJ0171761.1"/>
    <property type="molecule type" value="Genomic_DNA"/>
</dbReference>
<proteinExistence type="predicted"/>
<dbReference type="Proteomes" id="UP000824533">
    <property type="component" value="Linkage Group LG23"/>
</dbReference>
<name>A0ACC1CJL8_9NEOP</name>
<protein>
    <submittedName>
        <fullName evidence="1">Uncharacterized protein</fullName>
    </submittedName>
</protein>
<organism evidence="1 2">
    <name type="scientific">Dendrolimus kikuchii</name>
    <dbReference type="NCBI Taxonomy" id="765133"/>
    <lineage>
        <taxon>Eukaryota</taxon>
        <taxon>Metazoa</taxon>
        <taxon>Ecdysozoa</taxon>
        <taxon>Arthropoda</taxon>
        <taxon>Hexapoda</taxon>
        <taxon>Insecta</taxon>
        <taxon>Pterygota</taxon>
        <taxon>Neoptera</taxon>
        <taxon>Endopterygota</taxon>
        <taxon>Lepidoptera</taxon>
        <taxon>Glossata</taxon>
        <taxon>Ditrysia</taxon>
        <taxon>Bombycoidea</taxon>
        <taxon>Lasiocampidae</taxon>
        <taxon>Dendrolimus</taxon>
    </lineage>
</organism>
<accession>A0ACC1CJL8</accession>